<evidence type="ECO:0000256" key="1">
    <source>
        <dbReference type="ARBA" id="ARBA00010062"/>
    </source>
</evidence>
<dbReference type="Pfam" id="PF13458">
    <property type="entry name" value="Peripla_BP_6"/>
    <property type="match status" value="1"/>
</dbReference>
<gene>
    <name evidence="5" type="ORF">ENH63_18760</name>
</gene>
<comment type="caution">
    <text evidence="5">The sequence shown here is derived from an EMBL/GenBank/DDBJ whole genome shotgun (WGS) entry which is preliminary data.</text>
</comment>
<evidence type="ECO:0000256" key="2">
    <source>
        <dbReference type="ARBA" id="ARBA00022729"/>
    </source>
</evidence>
<evidence type="ECO:0000313" key="5">
    <source>
        <dbReference type="EMBL" id="HDZ53771.1"/>
    </source>
</evidence>
<dbReference type="Gene3D" id="3.40.50.2300">
    <property type="match status" value="2"/>
</dbReference>
<dbReference type="AlphaFoldDB" id="A0A7V1BIB6"/>
<feature type="domain" description="Leucine-binding protein" evidence="4">
    <location>
        <begin position="74"/>
        <end position="379"/>
    </location>
</feature>
<keyword evidence="3" id="KW-0029">Amino-acid transport</keyword>
<sequence length="390" mass="39059">MSSRKRGMQKMPKAQPIKSIESVASGAFSPLSRRRVLLGLGGSSALIGLSGCGGLSLTGDTELPPENAVGQAVLLAPLTGPRASLGQIMLAAASLGGNATGPGAEVEVVDAGDSPETAVAAAQKAMDGGAKMFLGPLFSGQSRAVAEAVGRGTPVVSLSNDSSIAGDNLFVFGITPQQSAKSILGFAATRGKRNVVTVVPPGPFGALSAQAAQSVAAATGGTAPAAIVASSAAGLIDKIRAANGGALPDAVYLPVVGGPFEEQAAAIKGVGIQLLGSEQWASITPYRIDALQDGWFAAPDPVRFEAFATAFTAFSETEAGVLGGLAFDAVEMARILGRIGQQNRKGLLREAGFDGVVGPYRFQKDGQCARGLAILSVTTGANNLIGSTGA</sequence>
<keyword evidence="3" id="KW-0813">Transport</keyword>
<dbReference type="Proteomes" id="UP000885704">
    <property type="component" value="Unassembled WGS sequence"/>
</dbReference>
<proteinExistence type="inferred from homology"/>
<protein>
    <submittedName>
        <fullName evidence="5">Penicillin-binding protein activator</fullName>
    </submittedName>
</protein>
<evidence type="ECO:0000259" key="4">
    <source>
        <dbReference type="Pfam" id="PF13458"/>
    </source>
</evidence>
<dbReference type="PANTHER" id="PTHR30483:SF6">
    <property type="entry name" value="PERIPLASMIC BINDING PROTEIN OF ABC TRANSPORTER FOR NATURAL AMINO ACIDS"/>
    <property type="match status" value="1"/>
</dbReference>
<reference evidence="5" key="1">
    <citation type="journal article" date="2020" name="mSystems">
        <title>Genome- and Community-Level Interaction Insights into Carbon Utilization and Element Cycling Functions of Hydrothermarchaeota in Hydrothermal Sediment.</title>
        <authorList>
            <person name="Zhou Z."/>
            <person name="Liu Y."/>
            <person name="Xu W."/>
            <person name="Pan J."/>
            <person name="Luo Z.H."/>
            <person name="Li M."/>
        </authorList>
    </citation>
    <scope>NUCLEOTIDE SEQUENCE [LARGE SCALE GENOMIC DNA]</scope>
    <source>
        <strain evidence="5">HyVt-323</strain>
    </source>
</reference>
<dbReference type="EMBL" id="DRFN01000056">
    <property type="protein sequence ID" value="HDZ53771.1"/>
    <property type="molecule type" value="Genomic_DNA"/>
</dbReference>
<dbReference type="InterPro" id="IPR051010">
    <property type="entry name" value="BCAA_transport"/>
</dbReference>
<accession>A0A7V1BIB6</accession>
<keyword evidence="2" id="KW-0732">Signal</keyword>
<dbReference type="InterPro" id="IPR028082">
    <property type="entry name" value="Peripla_BP_I"/>
</dbReference>
<evidence type="ECO:0000256" key="3">
    <source>
        <dbReference type="ARBA" id="ARBA00022970"/>
    </source>
</evidence>
<organism evidence="5">
    <name type="scientific">Sulfitobacter litoralis</name>
    <dbReference type="NCBI Taxonomy" id="335975"/>
    <lineage>
        <taxon>Bacteria</taxon>
        <taxon>Pseudomonadati</taxon>
        <taxon>Pseudomonadota</taxon>
        <taxon>Alphaproteobacteria</taxon>
        <taxon>Rhodobacterales</taxon>
        <taxon>Roseobacteraceae</taxon>
        <taxon>Sulfitobacter</taxon>
    </lineage>
</organism>
<dbReference type="InterPro" id="IPR028081">
    <property type="entry name" value="Leu-bd"/>
</dbReference>
<comment type="similarity">
    <text evidence="1">Belongs to the leucine-binding protein family.</text>
</comment>
<dbReference type="PANTHER" id="PTHR30483">
    <property type="entry name" value="LEUCINE-SPECIFIC-BINDING PROTEIN"/>
    <property type="match status" value="1"/>
</dbReference>
<dbReference type="CDD" id="cd06339">
    <property type="entry name" value="PBP1_YraM_LppC_lipoprotein-like"/>
    <property type="match status" value="1"/>
</dbReference>
<dbReference type="GO" id="GO:0006865">
    <property type="term" value="P:amino acid transport"/>
    <property type="evidence" value="ECO:0007669"/>
    <property type="project" value="UniProtKB-KW"/>
</dbReference>
<dbReference type="SUPFAM" id="SSF53822">
    <property type="entry name" value="Periplasmic binding protein-like I"/>
    <property type="match status" value="1"/>
</dbReference>
<name>A0A7V1BIB6_9RHOB</name>